<protein>
    <submittedName>
        <fullName evidence="9">Uncharacterized protein</fullName>
    </submittedName>
</protein>
<evidence type="ECO:0000256" key="1">
    <source>
        <dbReference type="ARBA" id="ARBA00022723"/>
    </source>
</evidence>
<dbReference type="GO" id="GO:0000981">
    <property type="term" value="F:DNA-binding transcription factor activity, RNA polymerase II-specific"/>
    <property type="evidence" value="ECO:0007669"/>
    <property type="project" value="TreeGrafter"/>
</dbReference>
<dbReference type="Proteomes" id="UP000005204">
    <property type="component" value="Unassembled WGS sequence"/>
</dbReference>
<dbReference type="EnsemblMetazoa" id="XM_021348691.2">
    <property type="protein sequence ID" value="XP_021204366.1"/>
    <property type="gene ID" value="LOC101745527"/>
</dbReference>
<dbReference type="FunFam" id="3.30.160.60:FF:000446">
    <property type="entry name" value="Zinc finger protein"/>
    <property type="match status" value="1"/>
</dbReference>
<dbReference type="Gene3D" id="3.40.1800.20">
    <property type="match status" value="1"/>
</dbReference>
<evidence type="ECO:0000256" key="4">
    <source>
        <dbReference type="ARBA" id="ARBA00022833"/>
    </source>
</evidence>
<evidence type="ECO:0000313" key="10">
    <source>
        <dbReference type="Proteomes" id="UP000005204"/>
    </source>
</evidence>
<keyword evidence="4 6" id="KW-0862">Zinc</keyword>
<evidence type="ECO:0000256" key="3">
    <source>
        <dbReference type="ARBA" id="ARBA00022771"/>
    </source>
</evidence>
<sequence>MSSGNICRICLGHDSLTSIFHKRGLSMLSTQIMSLARVHITPNDGLPSTICTKCITKLDECIEFIRLCERSDVELRLSLENIVKKRKLKAEELCVDEDGSSPSRTENEKSPVVDENNCEITSDLHKDVYDKNDKKRRKQQCFTCGKVMSSRVRSPFNVVFVENRLHSLLDWRRTVESTRDRCLIAVYCVHVVFVPWDIYNIMRHTGEKNYECDTCSRAFITRSDLKQHMLTHTGDRPHVCSICGIRLTRSSHLKRHIQQIHNSQKANVKVECFKTNEKV</sequence>
<evidence type="ECO:0000256" key="6">
    <source>
        <dbReference type="PROSITE-ProRule" id="PRU01263"/>
    </source>
</evidence>
<accession>A0A8R2HQE3</accession>
<dbReference type="GO" id="GO:0008270">
    <property type="term" value="F:zinc ion binding"/>
    <property type="evidence" value="ECO:0007669"/>
    <property type="project" value="UniProtKB-UniRule"/>
</dbReference>
<dbReference type="FunFam" id="3.30.160.60:FF:000624">
    <property type="entry name" value="zinc finger protein 697"/>
    <property type="match status" value="1"/>
</dbReference>
<dbReference type="InterPro" id="IPR036236">
    <property type="entry name" value="Znf_C2H2_sf"/>
</dbReference>
<dbReference type="InterPro" id="IPR012934">
    <property type="entry name" value="Znf_AD"/>
</dbReference>
<evidence type="ECO:0000256" key="2">
    <source>
        <dbReference type="ARBA" id="ARBA00022737"/>
    </source>
</evidence>
<proteinExistence type="predicted"/>
<feature type="binding site" evidence="6">
    <location>
        <position position="51"/>
    </location>
    <ligand>
        <name>Zn(2+)</name>
        <dbReference type="ChEBI" id="CHEBI:29105"/>
    </ligand>
</feature>
<evidence type="ECO:0000313" key="9">
    <source>
        <dbReference type="EnsemblMetazoa" id="XP_021204366.1"/>
    </source>
</evidence>
<keyword evidence="3 5" id="KW-0863">Zinc-finger</keyword>
<dbReference type="SUPFAM" id="SSF57716">
    <property type="entry name" value="Glucocorticoid receptor-like (DNA-binding domain)"/>
    <property type="match status" value="1"/>
</dbReference>
<reference evidence="10" key="1">
    <citation type="journal article" date="2008" name="Insect Biochem. Mol. Biol.">
        <title>The genome of a lepidopteran model insect, the silkworm Bombyx mori.</title>
        <authorList>
            <consortium name="International Silkworm Genome Consortium"/>
        </authorList>
    </citation>
    <scope>NUCLEOTIDE SEQUENCE [LARGE SCALE GENOMIC DNA]</scope>
    <source>
        <strain evidence="10">p50T</strain>
    </source>
</reference>
<feature type="binding site" evidence="6">
    <location>
        <position position="7"/>
    </location>
    <ligand>
        <name>Zn(2+)</name>
        <dbReference type="ChEBI" id="CHEBI:29105"/>
    </ligand>
</feature>
<dbReference type="PANTHER" id="PTHR23235">
    <property type="entry name" value="KRUEPPEL-LIKE TRANSCRIPTION FACTOR"/>
    <property type="match status" value="1"/>
</dbReference>
<dbReference type="PROSITE" id="PS50157">
    <property type="entry name" value="ZINC_FINGER_C2H2_2"/>
    <property type="match status" value="2"/>
</dbReference>
<dbReference type="Gene3D" id="3.30.160.60">
    <property type="entry name" value="Classic Zinc Finger"/>
    <property type="match status" value="2"/>
</dbReference>
<dbReference type="Pfam" id="PF00096">
    <property type="entry name" value="zf-C2H2"/>
    <property type="match status" value="2"/>
</dbReference>
<feature type="domain" description="C2H2-type" evidence="7">
    <location>
        <begin position="238"/>
        <end position="266"/>
    </location>
</feature>
<dbReference type="GO" id="GO:0005634">
    <property type="term" value="C:nucleus"/>
    <property type="evidence" value="ECO:0007669"/>
    <property type="project" value="InterPro"/>
</dbReference>
<keyword evidence="1 6" id="KW-0479">Metal-binding</keyword>
<feature type="domain" description="ZAD" evidence="8">
    <location>
        <begin position="5"/>
        <end position="78"/>
    </location>
</feature>
<evidence type="ECO:0000259" key="8">
    <source>
        <dbReference type="PROSITE" id="PS51915"/>
    </source>
</evidence>
<organism evidence="9 10">
    <name type="scientific">Bombyx mori</name>
    <name type="common">Silk moth</name>
    <dbReference type="NCBI Taxonomy" id="7091"/>
    <lineage>
        <taxon>Eukaryota</taxon>
        <taxon>Metazoa</taxon>
        <taxon>Ecdysozoa</taxon>
        <taxon>Arthropoda</taxon>
        <taxon>Hexapoda</taxon>
        <taxon>Insecta</taxon>
        <taxon>Pterygota</taxon>
        <taxon>Neoptera</taxon>
        <taxon>Endopterygota</taxon>
        <taxon>Lepidoptera</taxon>
        <taxon>Glossata</taxon>
        <taxon>Ditrysia</taxon>
        <taxon>Bombycoidea</taxon>
        <taxon>Bombycidae</taxon>
        <taxon>Bombycinae</taxon>
        <taxon>Bombyx</taxon>
    </lineage>
</organism>
<feature type="binding site" evidence="6">
    <location>
        <position position="54"/>
    </location>
    <ligand>
        <name>Zn(2+)</name>
        <dbReference type="ChEBI" id="CHEBI:29105"/>
    </ligand>
</feature>
<feature type="domain" description="C2H2-type" evidence="7">
    <location>
        <begin position="210"/>
        <end position="237"/>
    </location>
</feature>
<dbReference type="GO" id="GO:0000978">
    <property type="term" value="F:RNA polymerase II cis-regulatory region sequence-specific DNA binding"/>
    <property type="evidence" value="ECO:0007669"/>
    <property type="project" value="TreeGrafter"/>
</dbReference>
<reference evidence="9" key="2">
    <citation type="submission" date="2022-06" db="UniProtKB">
        <authorList>
            <consortium name="EnsemblMetazoa"/>
        </authorList>
    </citation>
    <scope>IDENTIFICATION</scope>
    <source>
        <strain evidence="9">p50T (Dazao)</strain>
    </source>
</reference>
<evidence type="ECO:0000259" key="7">
    <source>
        <dbReference type="PROSITE" id="PS50157"/>
    </source>
</evidence>
<dbReference type="PANTHER" id="PTHR23235:SF120">
    <property type="entry name" value="KRUPPEL-LIKE FACTOR 15"/>
    <property type="match status" value="1"/>
</dbReference>
<dbReference type="Pfam" id="PF07776">
    <property type="entry name" value="zf-AD"/>
    <property type="match status" value="1"/>
</dbReference>
<name>A0A8R2HQE3_BOMMO</name>
<dbReference type="PROSITE" id="PS00028">
    <property type="entry name" value="ZINC_FINGER_C2H2_1"/>
    <property type="match status" value="2"/>
</dbReference>
<dbReference type="SUPFAM" id="SSF57667">
    <property type="entry name" value="beta-beta-alpha zinc fingers"/>
    <property type="match status" value="1"/>
</dbReference>
<keyword evidence="10" id="KW-1185">Reference proteome</keyword>
<dbReference type="PROSITE" id="PS51915">
    <property type="entry name" value="ZAD"/>
    <property type="match status" value="1"/>
</dbReference>
<evidence type="ECO:0000256" key="5">
    <source>
        <dbReference type="PROSITE-ProRule" id="PRU00042"/>
    </source>
</evidence>
<dbReference type="InterPro" id="IPR013087">
    <property type="entry name" value="Znf_C2H2_type"/>
</dbReference>
<dbReference type="SMART" id="SM00355">
    <property type="entry name" value="ZnF_C2H2"/>
    <property type="match status" value="2"/>
</dbReference>
<dbReference type="SMART" id="SM00868">
    <property type="entry name" value="zf-AD"/>
    <property type="match status" value="2"/>
</dbReference>
<keyword evidence="2" id="KW-0677">Repeat</keyword>
<feature type="binding site" evidence="6">
    <location>
        <position position="10"/>
    </location>
    <ligand>
        <name>Zn(2+)</name>
        <dbReference type="ChEBI" id="CHEBI:29105"/>
    </ligand>
</feature>
<dbReference type="AlphaFoldDB" id="A0A8R2HQE3"/>